<accession>A0ABS6KR11</accession>
<dbReference type="EMBL" id="VOMB01000021">
    <property type="protein sequence ID" value="MBU9766068.1"/>
    <property type="molecule type" value="Genomic_DNA"/>
</dbReference>
<dbReference type="InterPro" id="IPR011990">
    <property type="entry name" value="TPR-like_helical_dom_sf"/>
</dbReference>
<feature type="region of interest" description="Disordered" evidence="1">
    <location>
        <begin position="1"/>
        <end position="45"/>
    </location>
</feature>
<name>A0ABS6KR11_9MYCO</name>
<sequence>MRRPRGSRPAIGGARRHHPARRRGGRHRGRPMSEQAQASAEELEQLGDEALSAEELEQAREHYEDAHQLLCEALDLALGEDADFEVISMITDDLNRVGDKAHDAWSRLQPPPKSMDERAAELRAVVEESMESGDLAHASHMSFRLGETLEDLGDRESAESAYRQAVALARQVDADDPELMLAAFTSLIHFLSPAEESVALAQEMAGYLMGREDMYHPMRAAEAAYHCAITELRFAEVTAHRMDHAIHEIACPTIVMLDDICLHDNSQALQRLIADVLRSIGRDVEADQWQAEADKYEDWSPFMDQEIPGHVHLWDIRTDLPDHDGRDE</sequence>
<dbReference type="SUPFAM" id="SSF48452">
    <property type="entry name" value="TPR-like"/>
    <property type="match status" value="1"/>
</dbReference>
<gene>
    <name evidence="2" type="ORF">FR943_19760</name>
</gene>
<reference evidence="2 3" key="1">
    <citation type="journal article" date="2021" name="Sci. Rep.">
        <title>Phenotypic and genomic hallmarks of a novel, potentially pathogenic rapidly growing Mycobacterium species related to the Mycobacterium fortuitum complex.</title>
        <authorList>
            <person name="Gharbi R."/>
            <person name="Khanna V."/>
            <person name="Frigui W."/>
            <person name="Mhenni B."/>
            <person name="Brosch R."/>
            <person name="Mardassi H."/>
        </authorList>
    </citation>
    <scope>NUCLEOTIDE SEQUENCE [LARGE SCALE GENOMIC DNA]</scope>
    <source>
        <strain evidence="2 3">TNTM28</strain>
    </source>
</reference>
<evidence type="ECO:0000313" key="3">
    <source>
        <dbReference type="Proteomes" id="UP000812982"/>
    </source>
</evidence>
<evidence type="ECO:0000256" key="1">
    <source>
        <dbReference type="SAM" id="MobiDB-lite"/>
    </source>
</evidence>
<evidence type="ECO:0008006" key="4">
    <source>
        <dbReference type="Google" id="ProtNLM"/>
    </source>
</evidence>
<keyword evidence="3" id="KW-1185">Reference proteome</keyword>
<dbReference type="Gene3D" id="1.25.40.10">
    <property type="entry name" value="Tetratricopeptide repeat domain"/>
    <property type="match status" value="1"/>
</dbReference>
<dbReference type="InterPro" id="IPR019734">
    <property type="entry name" value="TPR_rpt"/>
</dbReference>
<dbReference type="Pfam" id="PF13181">
    <property type="entry name" value="TPR_8"/>
    <property type="match status" value="1"/>
</dbReference>
<organism evidence="2 3">
    <name type="scientific">[Mycobacterium] fortunisiensis</name>
    <dbReference type="NCBI Taxonomy" id="2600579"/>
    <lineage>
        <taxon>Bacteria</taxon>
        <taxon>Bacillati</taxon>
        <taxon>Actinomycetota</taxon>
        <taxon>Actinomycetes</taxon>
        <taxon>Mycobacteriales</taxon>
        <taxon>Mycobacteriaceae</taxon>
        <taxon>Mycolicibacterium</taxon>
    </lineage>
</organism>
<comment type="caution">
    <text evidence="2">The sequence shown here is derived from an EMBL/GenBank/DDBJ whole genome shotgun (WGS) entry which is preliminary data.</text>
</comment>
<dbReference type="Proteomes" id="UP000812982">
    <property type="component" value="Unassembled WGS sequence"/>
</dbReference>
<protein>
    <recommendedName>
        <fullName evidence="4">Tetratricopeptide repeat protein</fullName>
    </recommendedName>
</protein>
<feature type="compositionally biased region" description="Basic residues" evidence="1">
    <location>
        <begin position="14"/>
        <end position="30"/>
    </location>
</feature>
<proteinExistence type="predicted"/>
<evidence type="ECO:0000313" key="2">
    <source>
        <dbReference type="EMBL" id="MBU9766068.1"/>
    </source>
</evidence>